<sequence>MDLDVSVNGQWASTIGAILVERNIPGLPEVSENIIEVAGRDGALDFGSSYSPRPIGLGFFIAGDDYDKTVGLIMRMFNIRRGQLDIVFSDRPGKHYLAQYRGTMGFDESAGNRIVEIPLKMYDPFPRLEEKISELTITKSPQVITVDSIGDERTSAVIVLTNIGSSSLTKFTIKNEYKVE</sequence>
<evidence type="ECO:0000313" key="3">
    <source>
        <dbReference type="Proteomes" id="UP000270678"/>
    </source>
</evidence>
<dbReference type="AlphaFoldDB" id="A0A3Q9IBZ8"/>
<dbReference type="Pfam" id="PF05709">
    <property type="entry name" value="Sipho_tail"/>
    <property type="match status" value="1"/>
</dbReference>
<dbReference type="InterPro" id="IPR008841">
    <property type="entry name" value="Siphovirus-type_tail_N"/>
</dbReference>
<feature type="domain" description="Siphovirus-type tail component RIFT-related" evidence="1">
    <location>
        <begin position="22"/>
        <end position="119"/>
    </location>
</feature>
<reference evidence="3" key="1">
    <citation type="submission" date="2018-12" db="EMBL/GenBank/DDBJ databases">
        <title>Complete genome sequence of Paenibacillus sp. MBLB1234.</title>
        <authorList>
            <person name="Nam Y.-D."/>
            <person name="Kang J."/>
            <person name="Chung W.-H."/>
            <person name="Park Y.S."/>
        </authorList>
    </citation>
    <scope>NUCLEOTIDE SEQUENCE [LARGE SCALE GENOMIC DNA]</scope>
    <source>
        <strain evidence="3">MBLB1234</strain>
    </source>
</reference>
<dbReference type="EMBL" id="CP034346">
    <property type="protein sequence ID" value="AZS17387.1"/>
    <property type="molecule type" value="Genomic_DNA"/>
</dbReference>
<dbReference type="RefSeq" id="WP_127002906.1">
    <property type="nucleotide sequence ID" value="NZ_CP034346.1"/>
</dbReference>
<evidence type="ECO:0000259" key="1">
    <source>
        <dbReference type="Pfam" id="PF05709"/>
    </source>
</evidence>
<keyword evidence="3" id="KW-1185">Reference proteome</keyword>
<evidence type="ECO:0000313" key="2">
    <source>
        <dbReference type="EMBL" id="AZS17387.1"/>
    </source>
</evidence>
<name>A0A3Q9IBZ8_9BACL</name>
<dbReference type="OrthoDB" id="3078561at2"/>
<accession>A0A3Q9IBZ8</accession>
<dbReference type="Gene3D" id="2.40.30.200">
    <property type="match status" value="1"/>
</dbReference>
<proteinExistence type="predicted"/>
<organism evidence="2 3">
    <name type="scientific">Paenibacillus lutimineralis</name>
    <dbReference type="NCBI Taxonomy" id="2707005"/>
    <lineage>
        <taxon>Bacteria</taxon>
        <taxon>Bacillati</taxon>
        <taxon>Bacillota</taxon>
        <taxon>Bacilli</taxon>
        <taxon>Bacillales</taxon>
        <taxon>Paenibacillaceae</taxon>
        <taxon>Paenibacillus</taxon>
    </lineage>
</organism>
<dbReference type="Proteomes" id="UP000270678">
    <property type="component" value="Chromosome"/>
</dbReference>
<protein>
    <submittedName>
        <fullName evidence="2">Phage tail protein</fullName>
    </submittedName>
</protein>
<gene>
    <name evidence="2" type="ORF">EI981_25180</name>
</gene>
<dbReference type="KEGG" id="plut:EI981_25180"/>